<feature type="compositionally biased region" description="Low complexity" evidence="2">
    <location>
        <begin position="370"/>
        <end position="381"/>
    </location>
</feature>
<evidence type="ECO:0000313" key="4">
    <source>
        <dbReference type="Proteomes" id="UP000265200"/>
    </source>
</evidence>
<evidence type="ECO:0008006" key="5">
    <source>
        <dbReference type="Google" id="ProtNLM"/>
    </source>
</evidence>
<dbReference type="Pfam" id="PF09184">
    <property type="entry name" value="PPP4R2"/>
    <property type="match status" value="1"/>
</dbReference>
<feature type="compositionally biased region" description="Acidic residues" evidence="2">
    <location>
        <begin position="318"/>
        <end position="327"/>
    </location>
</feature>
<dbReference type="GO" id="GO:0019888">
    <property type="term" value="F:protein phosphatase regulator activity"/>
    <property type="evidence" value="ECO:0007669"/>
    <property type="project" value="InterPro"/>
</dbReference>
<dbReference type="GO" id="GO:0030289">
    <property type="term" value="C:protein phosphatase 4 complex"/>
    <property type="evidence" value="ECO:0007669"/>
    <property type="project" value="InterPro"/>
</dbReference>
<organism evidence="3 4">
    <name type="scientific">Oryzias latipes</name>
    <name type="common">Japanese rice fish</name>
    <name type="synonym">Japanese killifish</name>
    <dbReference type="NCBI Taxonomy" id="8090"/>
    <lineage>
        <taxon>Eukaryota</taxon>
        <taxon>Metazoa</taxon>
        <taxon>Chordata</taxon>
        <taxon>Craniata</taxon>
        <taxon>Vertebrata</taxon>
        <taxon>Euteleostomi</taxon>
        <taxon>Actinopterygii</taxon>
        <taxon>Neopterygii</taxon>
        <taxon>Teleostei</taxon>
        <taxon>Neoteleostei</taxon>
        <taxon>Acanthomorphata</taxon>
        <taxon>Ovalentaria</taxon>
        <taxon>Atherinomorphae</taxon>
        <taxon>Beloniformes</taxon>
        <taxon>Adrianichthyidae</taxon>
        <taxon>Oryziinae</taxon>
        <taxon>Oryzias</taxon>
    </lineage>
</organism>
<evidence type="ECO:0000313" key="3">
    <source>
        <dbReference type="Ensembl" id="ENSORLP00015008562.1"/>
    </source>
</evidence>
<name>A0A3P9HLF5_ORYLA</name>
<proteinExistence type="inferred from homology"/>
<reference evidence="3" key="4">
    <citation type="submission" date="2025-09" db="UniProtKB">
        <authorList>
            <consortium name="Ensembl"/>
        </authorList>
    </citation>
    <scope>IDENTIFICATION</scope>
    <source>
        <strain evidence="3">HSOK</strain>
    </source>
</reference>
<feature type="compositionally biased region" description="Polar residues" evidence="2">
    <location>
        <begin position="170"/>
        <end position="179"/>
    </location>
</feature>
<feature type="compositionally biased region" description="Basic and acidic residues" evidence="2">
    <location>
        <begin position="252"/>
        <end position="263"/>
    </location>
</feature>
<dbReference type="Proteomes" id="UP000265200">
    <property type="component" value="Chromosome 7"/>
</dbReference>
<reference evidence="3 4" key="2">
    <citation type="submission" date="2017-04" db="EMBL/GenBank/DDBJ databases">
        <title>CpG methylation of centromeres and impact of large insertions on vertebrate speciation.</title>
        <authorList>
            <person name="Ichikawa K."/>
            <person name="Yoshimura J."/>
            <person name="Morishita S."/>
        </authorList>
    </citation>
    <scope>NUCLEOTIDE SEQUENCE</scope>
    <source>
        <strain evidence="3 4">HSOK</strain>
    </source>
</reference>
<comment type="similarity">
    <text evidence="1">Belongs to the PPP4R2 family.</text>
</comment>
<dbReference type="InterPro" id="IPR015267">
    <property type="entry name" value="PPP4R2"/>
</dbReference>
<feature type="compositionally biased region" description="Low complexity" evidence="2">
    <location>
        <begin position="270"/>
        <end position="282"/>
    </location>
</feature>
<accession>A0A3P9HLF5</accession>
<reference key="1">
    <citation type="journal article" date="2007" name="Nature">
        <title>The medaka draft genome and insights into vertebrate genome evolution.</title>
        <authorList>
            <person name="Kasahara M."/>
            <person name="Naruse K."/>
            <person name="Sasaki S."/>
            <person name="Nakatani Y."/>
            <person name="Qu W."/>
            <person name="Ahsan B."/>
            <person name="Yamada T."/>
            <person name="Nagayasu Y."/>
            <person name="Doi K."/>
            <person name="Kasai Y."/>
            <person name="Jindo T."/>
            <person name="Kobayashi D."/>
            <person name="Shimada A."/>
            <person name="Toyoda A."/>
            <person name="Kuroki Y."/>
            <person name="Fujiyama A."/>
            <person name="Sasaki T."/>
            <person name="Shimizu A."/>
            <person name="Asakawa S."/>
            <person name="Shimizu N."/>
            <person name="Hashimoto S."/>
            <person name="Yang J."/>
            <person name="Lee Y."/>
            <person name="Matsushima K."/>
            <person name="Sugano S."/>
            <person name="Sakaizumi M."/>
            <person name="Narita T."/>
            <person name="Ohishi K."/>
            <person name="Haga S."/>
            <person name="Ohta F."/>
            <person name="Nomoto H."/>
            <person name="Nogata K."/>
            <person name="Morishita T."/>
            <person name="Endo T."/>
            <person name="Shin-I T."/>
            <person name="Takeda H."/>
            <person name="Morishita S."/>
            <person name="Kohara Y."/>
        </authorList>
    </citation>
    <scope>NUCLEOTIDE SEQUENCE [LARGE SCALE GENOMIC DNA]</scope>
    <source>
        <strain>Hd-rR</strain>
    </source>
</reference>
<evidence type="ECO:0000256" key="1">
    <source>
        <dbReference type="ARBA" id="ARBA00009207"/>
    </source>
</evidence>
<protein>
    <recommendedName>
        <fullName evidence="5">Serine/threonine-protein phosphatase 4 regulatory subunit 2</fullName>
    </recommendedName>
</protein>
<dbReference type="AlphaFoldDB" id="A0A3P9HLF5"/>
<feature type="compositionally biased region" description="Basic and acidic residues" evidence="2">
    <location>
        <begin position="212"/>
        <end position="228"/>
    </location>
</feature>
<dbReference type="Ensembl" id="ENSORLT00015000600.1">
    <property type="protein sequence ID" value="ENSORLP00015008562.1"/>
    <property type="gene ID" value="ENSORLG00015009356.1"/>
</dbReference>
<reference evidence="3" key="3">
    <citation type="submission" date="2025-08" db="UniProtKB">
        <authorList>
            <consortium name="Ensembl"/>
        </authorList>
    </citation>
    <scope>IDENTIFICATION</scope>
    <source>
        <strain evidence="3">HSOK</strain>
    </source>
</reference>
<dbReference type="PANTHER" id="PTHR16487">
    <property type="entry name" value="PPP4R2-RELATED PROTEIN"/>
    <property type="match status" value="1"/>
</dbReference>
<dbReference type="PANTHER" id="PTHR16487:SF6">
    <property type="entry name" value="SERINE_THREONINE-PROTEIN PHOSPHATASE 4 REGULATORY SUBUNIT 2-A"/>
    <property type="match status" value="1"/>
</dbReference>
<feature type="compositionally biased region" description="Basic and acidic residues" evidence="2">
    <location>
        <begin position="284"/>
        <end position="296"/>
    </location>
</feature>
<sequence>MDIDALIEAFQDFEKKGKEEARPLLEQFLCHVAKTGQPLIPWSQFKTYFMFKLEKVISDFHDSSPEQRTLRNPNVDYVPFEEMKRRILKIVDGYSGVPFTIQRLCELLTDPKRNYTSTDKFLRGLEKVSDTQLNLKVSNWTIVLFSDLFIVKLFFQNVMVVSCLFPTSDRNVNGPSTPKTHNRPKLSLSTSLSTNGLPDCSVSKEPQSAIEMEEHHTSDASSPEKDTTLKAGLKSKNPPHEEDSGQLAAKRLKIDVNQEKEAASEENDSSCHNGSESSSEPQDSSERSSEECKGESAHGTPSTLGALCTEPSSKIESSEEAGDSSEEGAEHSVLSDSSEDQSEHSTPTAPTASFEERSEESSSSDGEGLTSVKQVSSTSTSPDLSTEGSADTLESPKTATEPEEQH</sequence>
<feature type="region of interest" description="Disordered" evidence="2">
    <location>
        <begin position="170"/>
        <end position="406"/>
    </location>
</feature>
<evidence type="ECO:0000256" key="2">
    <source>
        <dbReference type="SAM" id="MobiDB-lite"/>
    </source>
</evidence>